<dbReference type="EMBL" id="JBGBPQ010000012">
    <property type="protein sequence ID" value="KAL1514555.1"/>
    <property type="molecule type" value="Genomic_DNA"/>
</dbReference>
<dbReference type="InterPro" id="IPR035897">
    <property type="entry name" value="Toll_tir_struct_dom_sf"/>
</dbReference>
<gene>
    <name evidence="2" type="ORF">AB1Y20_003651</name>
</gene>
<reference evidence="2 3" key="1">
    <citation type="journal article" date="2024" name="Science">
        <title>Giant polyketide synthase enzymes in the biosynthesis of giant marine polyether toxins.</title>
        <authorList>
            <person name="Fallon T.R."/>
            <person name="Shende V.V."/>
            <person name="Wierzbicki I.H."/>
            <person name="Pendleton A.L."/>
            <person name="Watervoot N.F."/>
            <person name="Auber R.P."/>
            <person name="Gonzalez D.J."/>
            <person name="Wisecaver J.H."/>
            <person name="Moore B.S."/>
        </authorList>
    </citation>
    <scope>NUCLEOTIDE SEQUENCE [LARGE SCALE GENOMIC DNA]</scope>
    <source>
        <strain evidence="2 3">12B1</strain>
    </source>
</reference>
<feature type="transmembrane region" description="Helical" evidence="1">
    <location>
        <begin position="67"/>
        <end position="87"/>
    </location>
</feature>
<keyword evidence="1" id="KW-0812">Transmembrane</keyword>
<evidence type="ECO:0000313" key="3">
    <source>
        <dbReference type="Proteomes" id="UP001515480"/>
    </source>
</evidence>
<proteinExistence type="predicted"/>
<dbReference type="AlphaFoldDB" id="A0AB34J6V1"/>
<keyword evidence="1" id="KW-0472">Membrane</keyword>
<organism evidence="2 3">
    <name type="scientific">Prymnesium parvum</name>
    <name type="common">Toxic golden alga</name>
    <dbReference type="NCBI Taxonomy" id="97485"/>
    <lineage>
        <taxon>Eukaryota</taxon>
        <taxon>Haptista</taxon>
        <taxon>Haptophyta</taxon>
        <taxon>Prymnesiophyceae</taxon>
        <taxon>Prymnesiales</taxon>
        <taxon>Prymnesiaceae</taxon>
        <taxon>Prymnesium</taxon>
    </lineage>
</organism>
<protein>
    <recommendedName>
        <fullName evidence="4">TIR domain-containing protein</fullName>
    </recommendedName>
</protein>
<dbReference type="Proteomes" id="UP001515480">
    <property type="component" value="Unassembled WGS sequence"/>
</dbReference>
<sequence>MVVLYLGLLVPCRHQILEENTEDLLVRATKFLHRDYKPPFFWWEVASLIQRTTLTGWLLLVDSKLNFIRLLAGVVVSMSFLIALLILRPYKRPLDFKMAAGCQTLLVCIFMGGVIVRLYEDIAKDSNAGPELAYRFLGLQSSEQIIVIMILVAFSMLALLMFTLVSDSYAHFIHQRLKTKWSVCTMDPPYMHWRTRNIYACFLSHYKMEAASDARYMHDMLRKMLKAPVFLDSSVLKDLRNLITEGVHKSDTLVLLLTRGVLSRPWCLLELFETAKIGNPVVIVQMANNSLSLGEALYFVDHLETEMERINPTGLQFLHEKLGMDLSELKRGVHTALHANHGDPIIFASHAGDNAMLATMKDIVERCAAATHRKVEWKGEAVQQENEVKQTSRTTRRFGQRIFLERLRRLSASLVDEGRSVDVLNKGSAIFICCAREDAVSHARVLRSELQVKLGRACAIGGGASSARWIEVSQMVVVLLTKQLLSDPIALFEAWQSIHQGLPVVTVAITGNGYDFQVASAVFLDLPSALDAARPGAADEMQSFLPSGVTVHQVGEQLHATLTAIIALAWSPAVSKNQLRALVDDIISYMPQRKRQAPRMMHFSSGNVNAITKIGANLNV</sequence>
<dbReference type="SUPFAM" id="SSF52200">
    <property type="entry name" value="Toll/Interleukin receptor TIR domain"/>
    <property type="match status" value="1"/>
</dbReference>
<evidence type="ECO:0008006" key="4">
    <source>
        <dbReference type="Google" id="ProtNLM"/>
    </source>
</evidence>
<evidence type="ECO:0000256" key="1">
    <source>
        <dbReference type="SAM" id="Phobius"/>
    </source>
</evidence>
<keyword evidence="3" id="KW-1185">Reference proteome</keyword>
<comment type="caution">
    <text evidence="2">The sequence shown here is derived from an EMBL/GenBank/DDBJ whole genome shotgun (WGS) entry which is preliminary data.</text>
</comment>
<accession>A0AB34J6V1</accession>
<keyword evidence="1" id="KW-1133">Transmembrane helix</keyword>
<name>A0AB34J6V1_PRYPA</name>
<feature type="transmembrane region" description="Helical" evidence="1">
    <location>
        <begin position="145"/>
        <end position="170"/>
    </location>
</feature>
<feature type="transmembrane region" description="Helical" evidence="1">
    <location>
        <begin position="99"/>
        <end position="119"/>
    </location>
</feature>
<evidence type="ECO:0000313" key="2">
    <source>
        <dbReference type="EMBL" id="KAL1514555.1"/>
    </source>
</evidence>
<dbReference type="Gene3D" id="3.40.50.10140">
    <property type="entry name" value="Toll/interleukin-1 receptor homology (TIR) domain"/>
    <property type="match status" value="1"/>
</dbReference>